<reference evidence="1 2" key="1">
    <citation type="submission" date="2018-06" db="EMBL/GenBank/DDBJ databases">
        <title>Combined omics and stable isotope probing to characterize newly discovered Mariana Back-Arc vent microbial communities.</title>
        <authorList>
            <person name="Trembath-Reichert E."/>
            <person name="Huber J.A."/>
        </authorList>
    </citation>
    <scope>NUCLEOTIDE SEQUENCE [LARGE SCALE GENOMIC DNA]</scope>
    <source>
        <strain evidence="1">MAG 63_1</strain>
    </source>
</reference>
<feature type="non-terminal residue" evidence="1">
    <location>
        <position position="160"/>
    </location>
</feature>
<comment type="caution">
    <text evidence="1">The sequence shown here is derived from an EMBL/GenBank/DDBJ whole genome shotgun (WGS) entry which is preliminary data.</text>
</comment>
<protein>
    <submittedName>
        <fullName evidence="1">Transcription-repair coupling factor</fullName>
    </submittedName>
</protein>
<dbReference type="Proteomes" id="UP000286801">
    <property type="component" value="Unassembled WGS sequence"/>
</dbReference>
<evidence type="ECO:0000313" key="2">
    <source>
        <dbReference type="Proteomes" id="UP000286801"/>
    </source>
</evidence>
<dbReference type="SUPFAM" id="SSF52540">
    <property type="entry name" value="P-loop containing nucleoside triphosphate hydrolases"/>
    <property type="match status" value="1"/>
</dbReference>
<dbReference type="InterPro" id="IPR027417">
    <property type="entry name" value="P-loop_NTPase"/>
</dbReference>
<dbReference type="AlphaFoldDB" id="A0A432FZZ6"/>
<organism evidence="1 2">
    <name type="scientific">SAR324 cluster bacterium</name>
    <dbReference type="NCBI Taxonomy" id="2024889"/>
    <lineage>
        <taxon>Bacteria</taxon>
        <taxon>Deltaproteobacteria</taxon>
        <taxon>SAR324 cluster</taxon>
    </lineage>
</organism>
<dbReference type="EMBL" id="QNZL01000302">
    <property type="protein sequence ID" value="RTZ76751.1"/>
    <property type="molecule type" value="Genomic_DNA"/>
</dbReference>
<accession>A0A432FZZ6</accession>
<sequence>MPATLQKILQKIKTDSTVVELQGLSGSSKALVVSMLSQIPEQPAEKIMPLVVVCESFDVAEVLLNDLYYFFGKEGVHFFPFWDVLPFDNFSPHKGLVAQRFQTLDALLNSEVRVLITTPNGMMQRFLSRAAFQKNTLSLSTDFVGGKQELRQQLLNSGYI</sequence>
<name>A0A432FZZ6_9DELT</name>
<evidence type="ECO:0000313" key="1">
    <source>
        <dbReference type="EMBL" id="RTZ76751.1"/>
    </source>
</evidence>
<proteinExistence type="predicted"/>
<dbReference type="Gene3D" id="3.40.50.11180">
    <property type="match status" value="1"/>
</dbReference>
<gene>
    <name evidence="1" type="ORF">DSY97_11410</name>
</gene>